<reference evidence="2" key="1">
    <citation type="submission" date="2021-10" db="EMBL/GenBank/DDBJ databases">
        <title>Melipona bicolor Genome sequencing and assembly.</title>
        <authorList>
            <person name="Araujo N.S."/>
            <person name="Arias M.C."/>
        </authorList>
    </citation>
    <scope>NUCLEOTIDE SEQUENCE</scope>
    <source>
        <strain evidence="2">USP_2M_L1-L4_2017</strain>
        <tissue evidence="2">Whole body</tissue>
    </source>
</reference>
<name>A0AA40GDH5_9HYME</name>
<evidence type="ECO:0000256" key="1">
    <source>
        <dbReference type="SAM" id="MobiDB-lite"/>
    </source>
</evidence>
<accession>A0AA40GDH5</accession>
<protein>
    <submittedName>
        <fullName evidence="2">Uncharacterized protein</fullName>
    </submittedName>
</protein>
<organism evidence="2 3">
    <name type="scientific">Melipona bicolor</name>
    <dbReference type="NCBI Taxonomy" id="60889"/>
    <lineage>
        <taxon>Eukaryota</taxon>
        <taxon>Metazoa</taxon>
        <taxon>Ecdysozoa</taxon>
        <taxon>Arthropoda</taxon>
        <taxon>Hexapoda</taxon>
        <taxon>Insecta</taxon>
        <taxon>Pterygota</taxon>
        <taxon>Neoptera</taxon>
        <taxon>Endopterygota</taxon>
        <taxon>Hymenoptera</taxon>
        <taxon>Apocrita</taxon>
        <taxon>Aculeata</taxon>
        <taxon>Apoidea</taxon>
        <taxon>Anthophila</taxon>
        <taxon>Apidae</taxon>
        <taxon>Melipona</taxon>
    </lineage>
</organism>
<dbReference type="EMBL" id="JAHYIQ010000001">
    <property type="protein sequence ID" value="KAK1135852.1"/>
    <property type="molecule type" value="Genomic_DNA"/>
</dbReference>
<dbReference type="Proteomes" id="UP001177670">
    <property type="component" value="Unassembled WGS sequence"/>
</dbReference>
<sequence length="273" mass="30147">MSDHVLDAGQRDAAPRNYPEHSGYPGCVLDINTGGQPAVGMATIQWQCRTNSGDLAGHTIRNLPEECNRSQFLRVVELNSFHTPTYGTNVLGRGERCPSPRSETTERDQTPTRRWTFRLDRVHRFVCTNDSSQSDRTENSAKPTVAQTIEVGTGSAGHDEVSRRSPVAGVPFPHRGWYVEATCTAFGWNRRGGNVWSGQIPFRLADLPPATQPPLSLTADRTQKFASLLLRSPHLAGETTDFASRRNSDKWLLAILALASARPHGCSCIQIFH</sequence>
<keyword evidence="3" id="KW-1185">Reference proteome</keyword>
<feature type="region of interest" description="Disordered" evidence="1">
    <location>
        <begin position="87"/>
        <end position="111"/>
    </location>
</feature>
<gene>
    <name evidence="2" type="ORF">K0M31_000424</name>
</gene>
<proteinExistence type="predicted"/>
<evidence type="ECO:0000313" key="2">
    <source>
        <dbReference type="EMBL" id="KAK1135852.1"/>
    </source>
</evidence>
<dbReference type="AlphaFoldDB" id="A0AA40GDH5"/>
<comment type="caution">
    <text evidence="2">The sequence shown here is derived from an EMBL/GenBank/DDBJ whole genome shotgun (WGS) entry which is preliminary data.</text>
</comment>
<evidence type="ECO:0000313" key="3">
    <source>
        <dbReference type="Proteomes" id="UP001177670"/>
    </source>
</evidence>
<feature type="compositionally biased region" description="Basic and acidic residues" evidence="1">
    <location>
        <begin position="93"/>
        <end position="111"/>
    </location>
</feature>